<evidence type="ECO:0008006" key="11">
    <source>
        <dbReference type="Google" id="ProtNLM"/>
    </source>
</evidence>
<name>A0A261XZ04_9FUNG</name>
<feature type="repeat" description="WD" evidence="7">
    <location>
        <begin position="297"/>
        <end position="328"/>
    </location>
</feature>
<feature type="repeat" description="WD" evidence="7">
    <location>
        <begin position="244"/>
        <end position="278"/>
    </location>
</feature>
<keyword evidence="4" id="KW-0805">Transcription regulation</keyword>
<dbReference type="FunFam" id="1.20.960.30:FF:000001">
    <property type="entry name" value="F-box-like/WD repeat-containing protein TBL1XR1"/>
    <property type="match status" value="1"/>
</dbReference>
<protein>
    <recommendedName>
        <fullName evidence="11">LisH domain-containing protein</fullName>
    </recommendedName>
</protein>
<dbReference type="Pfam" id="PF00400">
    <property type="entry name" value="WD40"/>
    <property type="match status" value="7"/>
</dbReference>
<dbReference type="PROSITE" id="PS50896">
    <property type="entry name" value="LISH"/>
    <property type="match status" value="1"/>
</dbReference>
<dbReference type="AlphaFoldDB" id="A0A261XZ04"/>
<evidence type="ECO:0000256" key="7">
    <source>
        <dbReference type="PROSITE-ProRule" id="PRU00221"/>
    </source>
</evidence>
<dbReference type="PROSITE" id="PS00678">
    <property type="entry name" value="WD_REPEATS_1"/>
    <property type="match status" value="2"/>
</dbReference>
<dbReference type="PROSITE" id="PS00018">
    <property type="entry name" value="EF_HAND_1"/>
    <property type="match status" value="1"/>
</dbReference>
<dbReference type="PROSITE" id="PS50082">
    <property type="entry name" value="WD_REPEATS_2"/>
    <property type="match status" value="6"/>
</dbReference>
<evidence type="ECO:0000256" key="4">
    <source>
        <dbReference type="ARBA" id="ARBA00023015"/>
    </source>
</evidence>
<reference evidence="9 10" key="1">
    <citation type="journal article" date="2017" name="Mycologia">
        <title>Bifiguratus adelaidae, gen. et sp. nov., a new member of Mucoromycotina in endophytic and soil-dwelling habitats.</title>
        <authorList>
            <person name="Torres-Cruz T.J."/>
            <person name="Billingsley Tobias T.L."/>
            <person name="Almatruk M."/>
            <person name="Hesse C."/>
            <person name="Kuske C.R."/>
            <person name="Desiro A."/>
            <person name="Benucci G.M."/>
            <person name="Bonito G."/>
            <person name="Stajich J.E."/>
            <person name="Dunlap C."/>
            <person name="Arnold A.E."/>
            <person name="Porras-Alfaro A."/>
        </authorList>
    </citation>
    <scope>NUCLEOTIDE SEQUENCE [LARGE SCALE GENOMIC DNA]</scope>
    <source>
        <strain evidence="9 10">AZ0501</strain>
    </source>
</reference>
<evidence type="ECO:0000256" key="3">
    <source>
        <dbReference type="ARBA" id="ARBA00022737"/>
    </source>
</evidence>
<feature type="region of interest" description="Disordered" evidence="8">
    <location>
        <begin position="100"/>
        <end position="191"/>
    </location>
</feature>
<feature type="repeat" description="WD" evidence="7">
    <location>
        <begin position="338"/>
        <end position="379"/>
    </location>
</feature>
<keyword evidence="10" id="KW-1185">Reference proteome</keyword>
<dbReference type="InterPro" id="IPR020472">
    <property type="entry name" value="WD40_PAC1"/>
</dbReference>
<feature type="compositionally biased region" description="Basic and acidic residues" evidence="8">
    <location>
        <begin position="172"/>
        <end position="183"/>
    </location>
</feature>
<dbReference type="GO" id="GO:0003714">
    <property type="term" value="F:transcription corepressor activity"/>
    <property type="evidence" value="ECO:0007669"/>
    <property type="project" value="InterPro"/>
</dbReference>
<feature type="repeat" description="WD" evidence="7">
    <location>
        <begin position="421"/>
        <end position="462"/>
    </location>
</feature>
<dbReference type="OrthoDB" id="1367865at2759"/>
<evidence type="ECO:0000256" key="1">
    <source>
        <dbReference type="ARBA" id="ARBA00004123"/>
    </source>
</evidence>
<evidence type="ECO:0000256" key="6">
    <source>
        <dbReference type="ARBA" id="ARBA00023242"/>
    </source>
</evidence>
<dbReference type="GO" id="GO:0006357">
    <property type="term" value="P:regulation of transcription by RNA polymerase II"/>
    <property type="evidence" value="ECO:0007669"/>
    <property type="project" value="TreeGrafter"/>
</dbReference>
<dbReference type="InterPro" id="IPR015943">
    <property type="entry name" value="WD40/YVTN_repeat-like_dom_sf"/>
</dbReference>
<dbReference type="InterPro" id="IPR045183">
    <property type="entry name" value="Ebi-like"/>
</dbReference>
<dbReference type="InterPro" id="IPR036322">
    <property type="entry name" value="WD40_repeat_dom_sf"/>
</dbReference>
<dbReference type="SMART" id="SM00667">
    <property type="entry name" value="LisH"/>
    <property type="match status" value="1"/>
</dbReference>
<dbReference type="PANTHER" id="PTHR22846">
    <property type="entry name" value="WD40 REPEAT PROTEIN"/>
    <property type="match status" value="1"/>
</dbReference>
<evidence type="ECO:0000256" key="5">
    <source>
        <dbReference type="ARBA" id="ARBA00023163"/>
    </source>
</evidence>
<keyword evidence="6" id="KW-0539">Nucleus</keyword>
<dbReference type="Proteomes" id="UP000242875">
    <property type="component" value="Unassembled WGS sequence"/>
</dbReference>
<sequence>MSITSEEVNYLIYRYLFESGFVHTSFTFQNESHIHKSEYKNANVEPGALIRVLQKGLQYMDVEAHLNEDGSQTDCNVPLTLIGPHRCDILAEDGTNEVIDRSVPATKREDGFKKERDVREKDAAKRGKTDKDRRRGRVISQADGMKEDQQRATSASPNPTPSISSKSQRKRTREDAAIDRMDVDDSGSVGGADIEINITETNSINGSDKLIPGGESAIEEGQRKLALKNVQNAAVIGPENLTVLEGHEHEVFSCSWNPVLPYMVASGSADGTARLWQVPATSGGAVGPPIVLNHLPSLAETKDVTALDWNPAGTLLATGSYDGQARIWTPRGELRWVMSQHRGPVFSVKWNPAGTSIVSGSADNTTIVWDAETGNVQQQFEFHSLAILDVDWMDDRTFASCSSDKMVQVCQFGQNNPVKTWTMHEDEVNAVRWDPTKKYLASCSDDGTAKIWSMSSDKPIHDLRGHRSQIYTLQWAPTTFAVKPDASLSSNGYHGDTPKAVPILATASFDATIRLWDAEHGTCLRVLSGHTEAVYSITFSPDSKYLASGGFDNTLNLWNTEDGALTRAHKGAAGIFEVHFNTSGDKLAACTSNMQLIVVDIKSL</sequence>
<dbReference type="SUPFAM" id="SSF50978">
    <property type="entry name" value="WD40 repeat-like"/>
    <property type="match status" value="1"/>
</dbReference>
<dbReference type="CDD" id="cd00200">
    <property type="entry name" value="WD40"/>
    <property type="match status" value="1"/>
</dbReference>
<dbReference type="InterPro" id="IPR001680">
    <property type="entry name" value="WD40_rpt"/>
</dbReference>
<organism evidence="9 10">
    <name type="scientific">Bifiguratus adelaidae</name>
    <dbReference type="NCBI Taxonomy" id="1938954"/>
    <lineage>
        <taxon>Eukaryota</taxon>
        <taxon>Fungi</taxon>
        <taxon>Fungi incertae sedis</taxon>
        <taxon>Mucoromycota</taxon>
        <taxon>Mucoromycotina</taxon>
        <taxon>Endogonomycetes</taxon>
        <taxon>Endogonales</taxon>
        <taxon>Endogonales incertae sedis</taxon>
        <taxon>Bifiguratus</taxon>
    </lineage>
</organism>
<dbReference type="EMBL" id="MVBO01000079">
    <property type="protein sequence ID" value="OZJ03561.1"/>
    <property type="molecule type" value="Genomic_DNA"/>
</dbReference>
<comment type="caution">
    <text evidence="9">The sequence shown here is derived from an EMBL/GenBank/DDBJ whole genome shotgun (WGS) entry which is preliminary data.</text>
</comment>
<evidence type="ECO:0000256" key="8">
    <source>
        <dbReference type="SAM" id="MobiDB-lite"/>
    </source>
</evidence>
<feature type="repeat" description="WD" evidence="7">
    <location>
        <begin position="527"/>
        <end position="568"/>
    </location>
</feature>
<feature type="compositionally biased region" description="Polar residues" evidence="8">
    <location>
        <begin position="151"/>
        <end position="166"/>
    </location>
</feature>
<gene>
    <name evidence="9" type="ORF">BZG36_03100</name>
</gene>
<feature type="repeat" description="WD" evidence="7">
    <location>
        <begin position="504"/>
        <end position="526"/>
    </location>
</feature>
<dbReference type="Gene3D" id="1.20.960.30">
    <property type="match status" value="1"/>
</dbReference>
<dbReference type="InterPro" id="IPR019775">
    <property type="entry name" value="WD40_repeat_CS"/>
</dbReference>
<dbReference type="PROSITE" id="PS50294">
    <property type="entry name" value="WD_REPEATS_REGION"/>
    <property type="match status" value="5"/>
</dbReference>
<dbReference type="InterPro" id="IPR018247">
    <property type="entry name" value="EF_Hand_1_Ca_BS"/>
</dbReference>
<dbReference type="Pfam" id="PF08513">
    <property type="entry name" value="LisH"/>
    <property type="match status" value="1"/>
</dbReference>
<keyword evidence="2 7" id="KW-0853">WD repeat</keyword>
<keyword evidence="3" id="KW-0677">Repeat</keyword>
<dbReference type="Gene3D" id="2.130.10.10">
    <property type="entry name" value="YVTN repeat-like/Quinoprotein amine dehydrogenase"/>
    <property type="match status" value="1"/>
</dbReference>
<dbReference type="FunFam" id="2.130.10.10:FF:000218">
    <property type="entry name" value="WD40 repeat-containing protein HOS15"/>
    <property type="match status" value="1"/>
</dbReference>
<evidence type="ECO:0000313" key="9">
    <source>
        <dbReference type="EMBL" id="OZJ03561.1"/>
    </source>
</evidence>
<evidence type="ECO:0000256" key="2">
    <source>
        <dbReference type="ARBA" id="ARBA00022574"/>
    </source>
</evidence>
<accession>A0A261XZ04</accession>
<dbReference type="PANTHER" id="PTHR22846:SF2">
    <property type="entry name" value="F-BOX-LIKE_WD REPEAT-CONTAINING PROTEIN EBI"/>
    <property type="match status" value="1"/>
</dbReference>
<dbReference type="PRINTS" id="PR00320">
    <property type="entry name" value="GPROTEINBRPT"/>
</dbReference>
<evidence type="ECO:0000313" key="10">
    <source>
        <dbReference type="Proteomes" id="UP000242875"/>
    </source>
</evidence>
<dbReference type="GO" id="GO:0034967">
    <property type="term" value="C:Set3 complex"/>
    <property type="evidence" value="ECO:0007669"/>
    <property type="project" value="TreeGrafter"/>
</dbReference>
<keyword evidence="5" id="KW-0804">Transcription</keyword>
<comment type="subcellular location">
    <subcellularLocation>
        <location evidence="1">Nucleus</location>
    </subcellularLocation>
</comment>
<dbReference type="InterPro" id="IPR006594">
    <property type="entry name" value="LisH"/>
</dbReference>
<feature type="compositionally biased region" description="Basic and acidic residues" evidence="8">
    <location>
        <begin position="106"/>
        <end position="133"/>
    </location>
</feature>
<dbReference type="SMART" id="SM00320">
    <property type="entry name" value="WD40"/>
    <property type="match status" value="8"/>
</dbReference>
<proteinExistence type="predicted"/>